<keyword evidence="7" id="KW-1185">Reference proteome</keyword>
<dbReference type="Gene3D" id="1.10.10.60">
    <property type="entry name" value="Homeodomain-like"/>
    <property type="match status" value="2"/>
</dbReference>
<sequence length="278" mass="29010">MQDVATEAARFIAAHAEEKLSLADVADHVGYSPFHLARAFEWSTGQPPGRFLAAHRFQRAKRLLLDTDARISEVCCAVGFSSQGTFTRRFTAEVGVSPGEFRRLPHRLADAPPRPVAVPGRAGGGGAVSGTVELSPAARIALGGGASIYVGLFLSRAPSGVPVSGALLDGEGRFHLTGVPPGRYWLMSTALAARACPSAQLVPSWNVVGGSPAPVRVVAGSAERREITLRVAPPWSAPVLVALPPLAAPIAQDRRRQRPSAGLPSSSPVKTGSPGSRL</sequence>
<keyword evidence="2" id="KW-0238">DNA-binding</keyword>
<dbReference type="InterPro" id="IPR018060">
    <property type="entry name" value="HTH_AraC"/>
</dbReference>
<evidence type="ECO:0000259" key="5">
    <source>
        <dbReference type="PROSITE" id="PS01124"/>
    </source>
</evidence>
<feature type="compositionally biased region" description="Polar residues" evidence="4">
    <location>
        <begin position="263"/>
        <end position="278"/>
    </location>
</feature>
<comment type="caution">
    <text evidence="6">The sequence shown here is derived from an EMBL/GenBank/DDBJ whole genome shotgun (WGS) entry which is preliminary data.</text>
</comment>
<reference evidence="7" key="1">
    <citation type="journal article" date="2019" name="Int. J. Syst. Evol. Microbiol.">
        <title>The Global Catalogue of Microorganisms (GCM) 10K type strain sequencing project: providing services to taxonomists for standard genome sequencing and annotation.</title>
        <authorList>
            <consortium name="The Broad Institute Genomics Platform"/>
            <consortium name="The Broad Institute Genome Sequencing Center for Infectious Disease"/>
            <person name="Wu L."/>
            <person name="Ma J."/>
        </authorList>
    </citation>
    <scope>NUCLEOTIDE SEQUENCE [LARGE SCALE GENOMIC DNA]</scope>
    <source>
        <strain evidence="7">WLHS5</strain>
    </source>
</reference>
<name>A0ABW2LMV6_9PSEU</name>
<dbReference type="InterPro" id="IPR009057">
    <property type="entry name" value="Homeodomain-like_sf"/>
</dbReference>
<evidence type="ECO:0000313" key="7">
    <source>
        <dbReference type="Proteomes" id="UP001596504"/>
    </source>
</evidence>
<accession>A0ABW2LMV6</accession>
<dbReference type="InterPro" id="IPR050204">
    <property type="entry name" value="AraC_XylS_family_regulators"/>
</dbReference>
<dbReference type="PANTHER" id="PTHR46796:SF6">
    <property type="entry name" value="ARAC SUBFAMILY"/>
    <property type="match status" value="1"/>
</dbReference>
<keyword evidence="1" id="KW-0805">Transcription regulation</keyword>
<dbReference type="PRINTS" id="PR00032">
    <property type="entry name" value="HTHARAC"/>
</dbReference>
<dbReference type="SMART" id="SM00342">
    <property type="entry name" value="HTH_ARAC"/>
    <property type="match status" value="1"/>
</dbReference>
<gene>
    <name evidence="6" type="ORF">ACFQRI_15690</name>
</gene>
<feature type="domain" description="HTH araC/xylS-type" evidence="5">
    <location>
        <begin position="6"/>
        <end position="104"/>
    </location>
</feature>
<dbReference type="SUPFAM" id="SSF46689">
    <property type="entry name" value="Homeodomain-like"/>
    <property type="match status" value="2"/>
</dbReference>
<proteinExistence type="predicted"/>
<evidence type="ECO:0000256" key="3">
    <source>
        <dbReference type="ARBA" id="ARBA00023163"/>
    </source>
</evidence>
<keyword evidence="3" id="KW-0804">Transcription</keyword>
<dbReference type="PROSITE" id="PS01124">
    <property type="entry name" value="HTH_ARAC_FAMILY_2"/>
    <property type="match status" value="1"/>
</dbReference>
<evidence type="ECO:0000256" key="1">
    <source>
        <dbReference type="ARBA" id="ARBA00023015"/>
    </source>
</evidence>
<evidence type="ECO:0000313" key="6">
    <source>
        <dbReference type="EMBL" id="MFC7342845.1"/>
    </source>
</evidence>
<protein>
    <submittedName>
        <fullName evidence="6">Helix-turn-helix domain-containing protein</fullName>
    </submittedName>
</protein>
<feature type="region of interest" description="Disordered" evidence="4">
    <location>
        <begin position="250"/>
        <end position="278"/>
    </location>
</feature>
<dbReference type="InterPro" id="IPR020449">
    <property type="entry name" value="Tscrpt_reg_AraC-type_HTH"/>
</dbReference>
<dbReference type="Pfam" id="PF12833">
    <property type="entry name" value="HTH_18"/>
    <property type="match status" value="1"/>
</dbReference>
<evidence type="ECO:0000256" key="4">
    <source>
        <dbReference type="SAM" id="MobiDB-lite"/>
    </source>
</evidence>
<dbReference type="EMBL" id="JBHTCJ010000007">
    <property type="protein sequence ID" value="MFC7342845.1"/>
    <property type="molecule type" value="Genomic_DNA"/>
</dbReference>
<dbReference type="PANTHER" id="PTHR46796">
    <property type="entry name" value="HTH-TYPE TRANSCRIPTIONAL ACTIVATOR RHAS-RELATED"/>
    <property type="match status" value="1"/>
</dbReference>
<dbReference type="Proteomes" id="UP001596504">
    <property type="component" value="Unassembled WGS sequence"/>
</dbReference>
<evidence type="ECO:0000256" key="2">
    <source>
        <dbReference type="ARBA" id="ARBA00023125"/>
    </source>
</evidence>
<organism evidence="6 7">
    <name type="scientific">Saccharopolyspora griseoalba</name>
    <dbReference type="NCBI Taxonomy" id="1431848"/>
    <lineage>
        <taxon>Bacteria</taxon>
        <taxon>Bacillati</taxon>
        <taxon>Actinomycetota</taxon>
        <taxon>Actinomycetes</taxon>
        <taxon>Pseudonocardiales</taxon>
        <taxon>Pseudonocardiaceae</taxon>
        <taxon>Saccharopolyspora</taxon>
    </lineage>
</organism>
<dbReference type="RefSeq" id="WP_380669132.1">
    <property type="nucleotide sequence ID" value="NZ_JBHTCJ010000007.1"/>
</dbReference>